<dbReference type="InterPro" id="IPR029058">
    <property type="entry name" value="AB_hydrolase_fold"/>
</dbReference>
<dbReference type="InterPro" id="IPR052897">
    <property type="entry name" value="Sec-Metab_Biosynth_Hydrolase"/>
</dbReference>
<gene>
    <name evidence="2" type="ORF">EKO27_g11342</name>
</gene>
<proteinExistence type="predicted"/>
<evidence type="ECO:0000259" key="1">
    <source>
        <dbReference type="Pfam" id="PF12697"/>
    </source>
</evidence>
<dbReference type="PANTHER" id="PTHR37017:SF11">
    <property type="entry name" value="ESTERASE_LIPASE_THIOESTERASE DOMAIN-CONTAINING PROTEIN"/>
    <property type="match status" value="1"/>
</dbReference>
<evidence type="ECO:0000313" key="3">
    <source>
        <dbReference type="Proteomes" id="UP000286045"/>
    </source>
</evidence>
<organism evidence="2 3">
    <name type="scientific">Xylaria grammica</name>
    <dbReference type="NCBI Taxonomy" id="363999"/>
    <lineage>
        <taxon>Eukaryota</taxon>
        <taxon>Fungi</taxon>
        <taxon>Dikarya</taxon>
        <taxon>Ascomycota</taxon>
        <taxon>Pezizomycotina</taxon>
        <taxon>Sordariomycetes</taxon>
        <taxon>Xylariomycetidae</taxon>
        <taxon>Xylariales</taxon>
        <taxon>Xylariaceae</taxon>
        <taxon>Xylaria</taxon>
    </lineage>
</organism>
<protein>
    <recommendedName>
        <fullName evidence="1">AB hydrolase-1 domain-containing protein</fullName>
    </recommendedName>
</protein>
<feature type="domain" description="AB hydrolase-1" evidence="1">
    <location>
        <begin position="42"/>
        <end position="264"/>
    </location>
</feature>
<dbReference type="Gene3D" id="3.40.50.1820">
    <property type="entry name" value="alpha/beta hydrolase"/>
    <property type="match status" value="1"/>
</dbReference>
<accession>A0A439CNM7</accession>
<evidence type="ECO:0000313" key="2">
    <source>
        <dbReference type="EMBL" id="RWA03765.1"/>
    </source>
</evidence>
<dbReference type="Proteomes" id="UP000286045">
    <property type="component" value="Unassembled WGS sequence"/>
</dbReference>
<comment type="caution">
    <text evidence="2">The sequence shown here is derived from an EMBL/GenBank/DDBJ whole genome shotgun (WGS) entry which is preliminary data.</text>
</comment>
<dbReference type="InterPro" id="IPR000073">
    <property type="entry name" value="AB_hydrolase_1"/>
</dbReference>
<sequence length="274" mass="29230">MIHDLCAGILQVNMPGPSMLIVPAASALPLLYDTVVQGVARRGYDIKVLHIPSLGLETGARAGEPPTMYDDAAFIASHVAALADSGHDVLLITHSYGGTPATESIRGLSKSERLKQGKSGGVVGLAYMTSLVPEVGHPASTSAGTAPKGQQPLMLVGEDGWFYYPSLTRTAEVVFSDLPLEEGKDWARKLVKHSAASFASKLTYGGYNDVPVSYLVAANDQSLSPATQEFQIEMIERVSGNKVDVSRINAGHVPPITHPQDVIDWILRVARKFA</sequence>
<dbReference type="AlphaFoldDB" id="A0A439CNM7"/>
<dbReference type="PANTHER" id="PTHR37017">
    <property type="entry name" value="AB HYDROLASE-1 DOMAIN-CONTAINING PROTEIN-RELATED"/>
    <property type="match status" value="1"/>
</dbReference>
<dbReference type="Pfam" id="PF12697">
    <property type="entry name" value="Abhydrolase_6"/>
    <property type="match status" value="1"/>
</dbReference>
<dbReference type="SUPFAM" id="SSF53474">
    <property type="entry name" value="alpha/beta-Hydrolases"/>
    <property type="match status" value="1"/>
</dbReference>
<reference evidence="2 3" key="1">
    <citation type="submission" date="2018-12" db="EMBL/GenBank/DDBJ databases">
        <title>Draft genome sequence of Xylaria grammica IHI A82.</title>
        <authorList>
            <person name="Buettner E."/>
            <person name="Kellner H."/>
        </authorList>
    </citation>
    <scope>NUCLEOTIDE SEQUENCE [LARGE SCALE GENOMIC DNA]</scope>
    <source>
        <strain evidence="2 3">IHI A82</strain>
    </source>
</reference>
<keyword evidence="3" id="KW-1185">Reference proteome</keyword>
<dbReference type="STRING" id="363999.A0A439CNM7"/>
<name>A0A439CNM7_9PEZI</name>
<dbReference type="EMBL" id="RYZI01000705">
    <property type="protein sequence ID" value="RWA03765.1"/>
    <property type="molecule type" value="Genomic_DNA"/>
</dbReference>